<dbReference type="PANTHER" id="PTHR16196:SF0">
    <property type="entry name" value="PRE-MRNA-SPLICING FACTOR CWC25 HOMOLOG"/>
    <property type="match status" value="1"/>
</dbReference>
<evidence type="ECO:0000256" key="2">
    <source>
        <dbReference type="ARBA" id="ARBA00006695"/>
    </source>
</evidence>
<organism evidence="10 11">
    <name type="scientific">Aspergillus cristatus</name>
    <name type="common">Chinese Fuzhuan brick tea-fermentation fungus</name>
    <name type="synonym">Eurotium cristatum</name>
    <dbReference type="NCBI Taxonomy" id="573508"/>
    <lineage>
        <taxon>Eukaryota</taxon>
        <taxon>Fungi</taxon>
        <taxon>Dikarya</taxon>
        <taxon>Ascomycota</taxon>
        <taxon>Pezizomycotina</taxon>
        <taxon>Eurotiomycetes</taxon>
        <taxon>Eurotiomycetidae</taxon>
        <taxon>Eurotiales</taxon>
        <taxon>Aspergillaceae</taxon>
        <taxon>Aspergillus</taxon>
        <taxon>Aspergillus subgen. Aspergillus</taxon>
    </lineage>
</organism>
<feature type="domain" description="CBF1-interacting co-repressor CIR N-terminal" evidence="9">
    <location>
        <begin position="11"/>
        <end position="47"/>
    </location>
</feature>
<dbReference type="InterPro" id="IPR051376">
    <property type="entry name" value="CWC25_splicing_factor"/>
</dbReference>
<dbReference type="Pfam" id="PF12542">
    <property type="entry name" value="CWC25"/>
    <property type="match status" value="1"/>
</dbReference>
<evidence type="ECO:0000256" key="4">
    <source>
        <dbReference type="ARBA" id="ARBA00022728"/>
    </source>
</evidence>
<feature type="compositionally biased region" description="Basic and acidic residues" evidence="8">
    <location>
        <begin position="235"/>
        <end position="300"/>
    </location>
</feature>
<dbReference type="GO" id="GO:0000398">
    <property type="term" value="P:mRNA splicing, via spliceosome"/>
    <property type="evidence" value="ECO:0007669"/>
    <property type="project" value="TreeGrafter"/>
</dbReference>
<feature type="compositionally biased region" description="Basic and acidic residues" evidence="8">
    <location>
        <begin position="41"/>
        <end position="58"/>
    </location>
</feature>
<feature type="compositionally biased region" description="Basic residues" evidence="8">
    <location>
        <begin position="213"/>
        <end position="222"/>
    </location>
</feature>
<dbReference type="GO" id="GO:0005684">
    <property type="term" value="C:U2-type spliceosomal complex"/>
    <property type="evidence" value="ECO:0007669"/>
    <property type="project" value="TreeGrafter"/>
</dbReference>
<evidence type="ECO:0000256" key="5">
    <source>
        <dbReference type="ARBA" id="ARBA00023054"/>
    </source>
</evidence>
<comment type="subcellular location">
    <subcellularLocation>
        <location evidence="1">Nucleus</location>
    </subcellularLocation>
</comment>
<keyword evidence="4" id="KW-0747">Spliceosome</keyword>
<evidence type="ECO:0000256" key="8">
    <source>
        <dbReference type="SAM" id="MobiDB-lite"/>
    </source>
</evidence>
<comment type="similarity">
    <text evidence="2">Belongs to the CWC25 family.</text>
</comment>
<feature type="region of interest" description="Disordered" evidence="8">
    <location>
        <begin position="41"/>
        <end position="65"/>
    </location>
</feature>
<dbReference type="STRING" id="573508.A0A1E3B9D7"/>
<feature type="compositionally biased region" description="Basic and acidic residues" evidence="8">
    <location>
        <begin position="364"/>
        <end position="378"/>
    </location>
</feature>
<evidence type="ECO:0000256" key="1">
    <source>
        <dbReference type="ARBA" id="ARBA00004123"/>
    </source>
</evidence>
<feature type="region of interest" description="Disordered" evidence="8">
    <location>
        <begin position="430"/>
        <end position="449"/>
    </location>
</feature>
<gene>
    <name evidence="10" type="ORF">SI65_07214</name>
</gene>
<dbReference type="PANTHER" id="PTHR16196">
    <property type="entry name" value="CELL CYCLE CONTROL PROTEIN CWF25"/>
    <property type="match status" value="1"/>
</dbReference>
<evidence type="ECO:0000313" key="10">
    <source>
        <dbReference type="EMBL" id="ODM17539.1"/>
    </source>
</evidence>
<dbReference type="InterPro" id="IPR019339">
    <property type="entry name" value="CIR_N_dom"/>
</dbReference>
<reference evidence="10 11" key="1">
    <citation type="journal article" date="2016" name="BMC Genomics">
        <title>Comparative genomic and transcriptomic analyses of the Fuzhuan brick tea-fermentation fungus Aspergillus cristatus.</title>
        <authorList>
            <person name="Ge Y."/>
            <person name="Wang Y."/>
            <person name="Liu Y."/>
            <person name="Tan Y."/>
            <person name="Ren X."/>
            <person name="Zhang X."/>
            <person name="Hyde K.D."/>
            <person name="Liu Y."/>
            <person name="Liu Z."/>
        </authorList>
    </citation>
    <scope>NUCLEOTIDE SEQUENCE [LARGE SCALE GENOMIC DNA]</scope>
    <source>
        <strain evidence="10 11">GZAAS20.1005</strain>
    </source>
</reference>
<keyword evidence="11" id="KW-1185">Reference proteome</keyword>
<dbReference type="OrthoDB" id="21123at2759"/>
<dbReference type="SMART" id="SM01083">
    <property type="entry name" value="Cir_N"/>
    <property type="match status" value="1"/>
</dbReference>
<protein>
    <recommendedName>
        <fullName evidence="9">CBF1-interacting co-repressor CIR N-terminal domain-containing protein</fullName>
    </recommendedName>
</protein>
<evidence type="ECO:0000259" key="9">
    <source>
        <dbReference type="SMART" id="SM01083"/>
    </source>
</evidence>
<dbReference type="AlphaFoldDB" id="A0A1E3B9D7"/>
<feature type="compositionally biased region" description="Basic and acidic residues" evidence="8">
    <location>
        <begin position="157"/>
        <end position="175"/>
    </location>
</feature>
<evidence type="ECO:0000256" key="6">
    <source>
        <dbReference type="ARBA" id="ARBA00023187"/>
    </source>
</evidence>
<accession>A0A1E3B9D7</accession>
<comment type="caution">
    <text evidence="10">The sequence shown here is derived from an EMBL/GenBank/DDBJ whole genome shotgun (WGS) entry which is preliminary data.</text>
</comment>
<name>A0A1E3B9D7_ASPCR</name>
<evidence type="ECO:0000313" key="11">
    <source>
        <dbReference type="Proteomes" id="UP000094569"/>
    </source>
</evidence>
<dbReference type="Pfam" id="PF10197">
    <property type="entry name" value="Cir_N"/>
    <property type="match status" value="1"/>
</dbReference>
<sequence length="449" mass="53354">MGGGDLNLKKSWHPSLLRNQERVWSEEKKALEERKRIDQLRRERDEERQIQDLQRLQEDSGQVRQTQRVDWMYQAPSGATGHVAEEMEGYLLGKRRIDSVLLKGEETKKLERGADFAPVAGAGTGGAGAGVGAPVNSRDMMTKVMADPLFEVKKREQAAYEAAVKESARRGKRVVDGGNGGDRLPEKERERERDRDRSHRHRSRRYSDEDSHRHRSRRHRSRSSSPDYRRSHRSRREDRDYRDDRNRRDTDRRDRDRHEDRGRDRSRDERDRKDHDRRASSRHWDRDDRYYDRPRRDSYSRRSPSPRRDRRLSGDRRGSESNGYRKPRDYDNRPRDSYRRDRDHSRPQPGAPNGHANGHANNTKSKEQQEEERQRKLAEMQSNASDLEATRRKRIDEVTAMEERQREEDEKNRTEKGRFVGQLHRQLQEDSLEQRIQRSRGGLVVDKEE</sequence>
<keyword evidence="5" id="KW-0175">Coiled coil</keyword>
<keyword evidence="6" id="KW-0508">mRNA splicing</keyword>
<feature type="compositionally biased region" description="Low complexity" evidence="8">
    <location>
        <begin position="351"/>
        <end position="362"/>
    </location>
</feature>
<feature type="compositionally biased region" description="Basic and acidic residues" evidence="8">
    <location>
        <begin position="326"/>
        <end position="346"/>
    </location>
</feature>
<feature type="compositionally biased region" description="Basic and acidic residues" evidence="8">
    <location>
        <begin position="183"/>
        <end position="197"/>
    </location>
</feature>
<keyword evidence="3" id="KW-0507">mRNA processing</keyword>
<dbReference type="VEuPathDB" id="FungiDB:SI65_07214"/>
<proteinExistence type="inferred from homology"/>
<dbReference type="EMBL" id="JXNT01000008">
    <property type="protein sequence ID" value="ODM17539.1"/>
    <property type="molecule type" value="Genomic_DNA"/>
</dbReference>
<feature type="region of interest" description="Disordered" evidence="8">
    <location>
        <begin position="157"/>
        <end position="421"/>
    </location>
</feature>
<feature type="compositionally biased region" description="Basic and acidic residues" evidence="8">
    <location>
        <begin position="388"/>
        <end position="418"/>
    </location>
</feature>
<dbReference type="Proteomes" id="UP000094569">
    <property type="component" value="Unassembled WGS sequence"/>
</dbReference>
<evidence type="ECO:0000256" key="3">
    <source>
        <dbReference type="ARBA" id="ARBA00022664"/>
    </source>
</evidence>
<evidence type="ECO:0000256" key="7">
    <source>
        <dbReference type="ARBA" id="ARBA00023242"/>
    </source>
</evidence>
<keyword evidence="7" id="KW-0539">Nucleus</keyword>
<dbReference type="InterPro" id="IPR022209">
    <property type="entry name" value="CWC25"/>
</dbReference>